<reference evidence="14 15" key="1">
    <citation type="journal article" date="2025" name="Int. J. Syst. Evol. Microbiol.">
        <title>Desulfovibrio falkowii sp. nov., Porphyromonas miyakawae sp. nov., Mediterraneibacter flintii sp. nov. and Owariibacterium komagatae gen. nov., sp. nov., isolated from human faeces.</title>
        <authorList>
            <person name="Hamaguchi T."/>
            <person name="Ohara M."/>
            <person name="Hisatomi A."/>
            <person name="Sekiguchi K."/>
            <person name="Takeda J.I."/>
            <person name="Ueyama J."/>
            <person name="Ito M."/>
            <person name="Nishiwaki H."/>
            <person name="Ogi T."/>
            <person name="Hirayama M."/>
            <person name="Ohkuma M."/>
            <person name="Sakamoto M."/>
            <person name="Ohno K."/>
        </authorList>
    </citation>
    <scope>NUCLEOTIDE SEQUENCE [LARGE SCALE GENOMIC DNA]</scope>
    <source>
        <strain evidence="14 15">13CB11C</strain>
    </source>
</reference>
<dbReference type="SUPFAM" id="SSF55083">
    <property type="entry name" value="6-hydroxymethyl-7,8-dihydropterin pyrophosphokinase, HPPK"/>
    <property type="match status" value="1"/>
</dbReference>
<dbReference type="InterPro" id="IPR000550">
    <property type="entry name" value="Hppk"/>
</dbReference>
<keyword evidence="6" id="KW-0547">Nucleotide-binding</keyword>
<proteinExistence type="inferred from homology"/>
<evidence type="ECO:0000256" key="2">
    <source>
        <dbReference type="ARBA" id="ARBA00005810"/>
    </source>
</evidence>
<evidence type="ECO:0000259" key="13">
    <source>
        <dbReference type="Pfam" id="PF01288"/>
    </source>
</evidence>
<dbReference type="Pfam" id="PF01288">
    <property type="entry name" value="HPPK"/>
    <property type="match status" value="1"/>
</dbReference>
<organism evidence="14 15">
    <name type="scientific">Porphyromonas miyakawae</name>
    <dbReference type="NCBI Taxonomy" id="3137470"/>
    <lineage>
        <taxon>Bacteria</taxon>
        <taxon>Pseudomonadati</taxon>
        <taxon>Bacteroidota</taxon>
        <taxon>Bacteroidia</taxon>
        <taxon>Bacteroidales</taxon>
        <taxon>Porphyromonadaceae</taxon>
        <taxon>Porphyromonas</taxon>
    </lineage>
</organism>
<protein>
    <recommendedName>
        <fullName evidence="4">2-amino-4-hydroxy-6-hydroxymethyldihydropteridine pyrophosphokinase</fullName>
        <ecNumber evidence="3">2.7.6.3</ecNumber>
    </recommendedName>
    <alternativeName>
        <fullName evidence="11">6-hydroxymethyl-7,8-dihydropterin pyrophosphokinase</fullName>
    </alternativeName>
    <alternativeName>
        <fullName evidence="12">7,8-dihydro-6-hydroxymethylpterin-pyrophosphokinase</fullName>
    </alternativeName>
</protein>
<sequence length="156" mass="17355">MALLAIALGSNLGNRSDFLCRALAALEEEVGTLGAISPFVESKAEGFESEHTFLNAAALIQTTHSPEELLERTQRIEQRLGRTKKSTPSTGYSDRTIDIDLLLLEDCIMHTDRLTLPHPLMHLRSFVLAPLCCIAPTMEHPILKKSIQVLLENERH</sequence>
<gene>
    <name evidence="14" type="primary">folK</name>
    <name evidence="14" type="ORF">Tsumi_12600</name>
</gene>
<feature type="domain" description="7,8-dihydro-6-hydroxymethylpterin-pyrophosphokinase" evidence="13">
    <location>
        <begin position="6"/>
        <end position="136"/>
    </location>
</feature>
<comment type="similarity">
    <text evidence="2">Belongs to the HPPK family.</text>
</comment>
<dbReference type="NCBIfam" id="TIGR01498">
    <property type="entry name" value="folK"/>
    <property type="match status" value="1"/>
</dbReference>
<name>A0ABQ0E343_9PORP</name>
<dbReference type="PANTHER" id="PTHR43071:SF1">
    <property type="entry name" value="2-AMINO-4-HYDROXY-6-HYDROXYMETHYLDIHYDROPTERIDINE PYROPHOSPHOKINASE"/>
    <property type="match status" value="1"/>
</dbReference>
<comment type="caution">
    <text evidence="14">The sequence shown here is derived from an EMBL/GenBank/DDBJ whole genome shotgun (WGS) entry which is preliminary data.</text>
</comment>
<evidence type="ECO:0000256" key="12">
    <source>
        <dbReference type="ARBA" id="ARBA00033413"/>
    </source>
</evidence>
<dbReference type="RefSeq" id="WP_411915920.1">
    <property type="nucleotide sequence ID" value="NZ_BAAFSF010000004.1"/>
</dbReference>
<evidence type="ECO:0000256" key="7">
    <source>
        <dbReference type="ARBA" id="ARBA00022777"/>
    </source>
</evidence>
<evidence type="ECO:0000313" key="15">
    <source>
        <dbReference type="Proteomes" id="UP001628220"/>
    </source>
</evidence>
<dbReference type="EMBL" id="BAAFSF010000004">
    <property type="protein sequence ID" value="GAB1252154.1"/>
    <property type="molecule type" value="Genomic_DNA"/>
</dbReference>
<dbReference type="Gene3D" id="3.30.70.560">
    <property type="entry name" value="7,8-Dihydro-6-hydroxymethylpterin-pyrophosphokinase HPPK"/>
    <property type="match status" value="1"/>
</dbReference>
<evidence type="ECO:0000256" key="5">
    <source>
        <dbReference type="ARBA" id="ARBA00022679"/>
    </source>
</evidence>
<evidence type="ECO:0000256" key="8">
    <source>
        <dbReference type="ARBA" id="ARBA00022840"/>
    </source>
</evidence>
<evidence type="ECO:0000256" key="3">
    <source>
        <dbReference type="ARBA" id="ARBA00013253"/>
    </source>
</evidence>
<comment type="pathway">
    <text evidence="1">Cofactor biosynthesis; tetrahydrofolate biosynthesis; 2-amino-4-hydroxy-6-hydroxymethyl-7,8-dihydropteridine diphosphate from 7,8-dihydroneopterin triphosphate: step 4/4.</text>
</comment>
<evidence type="ECO:0000256" key="1">
    <source>
        <dbReference type="ARBA" id="ARBA00005051"/>
    </source>
</evidence>
<dbReference type="EC" id="2.7.6.3" evidence="3"/>
<comment type="function">
    <text evidence="10">Catalyzes the transfer of pyrophosphate from adenosine triphosphate (ATP) to 6-hydroxymethyl-7,8-dihydropterin, an enzymatic step in folate biosynthesis pathway.</text>
</comment>
<accession>A0ABQ0E343</accession>
<keyword evidence="8" id="KW-0067">ATP-binding</keyword>
<keyword evidence="9" id="KW-0289">Folate biosynthesis</keyword>
<dbReference type="Proteomes" id="UP001628220">
    <property type="component" value="Unassembled WGS sequence"/>
</dbReference>
<dbReference type="CDD" id="cd00483">
    <property type="entry name" value="HPPK"/>
    <property type="match status" value="1"/>
</dbReference>
<dbReference type="PANTHER" id="PTHR43071">
    <property type="entry name" value="2-AMINO-4-HYDROXY-6-HYDROXYMETHYLDIHYDROPTERIDINE PYROPHOSPHOKINASE"/>
    <property type="match status" value="1"/>
</dbReference>
<evidence type="ECO:0000313" key="14">
    <source>
        <dbReference type="EMBL" id="GAB1252154.1"/>
    </source>
</evidence>
<evidence type="ECO:0000256" key="11">
    <source>
        <dbReference type="ARBA" id="ARBA00029766"/>
    </source>
</evidence>
<evidence type="ECO:0000256" key="9">
    <source>
        <dbReference type="ARBA" id="ARBA00022909"/>
    </source>
</evidence>
<keyword evidence="5" id="KW-0808">Transferase</keyword>
<evidence type="ECO:0000256" key="6">
    <source>
        <dbReference type="ARBA" id="ARBA00022741"/>
    </source>
</evidence>
<keyword evidence="15" id="KW-1185">Reference proteome</keyword>
<evidence type="ECO:0000256" key="4">
    <source>
        <dbReference type="ARBA" id="ARBA00016218"/>
    </source>
</evidence>
<dbReference type="InterPro" id="IPR035907">
    <property type="entry name" value="Hppk_sf"/>
</dbReference>
<keyword evidence="7" id="KW-0418">Kinase</keyword>
<evidence type="ECO:0000256" key="10">
    <source>
        <dbReference type="ARBA" id="ARBA00029409"/>
    </source>
</evidence>